<dbReference type="AlphaFoldDB" id="A0AAQ3QBL4"/>
<dbReference type="PANTHER" id="PTHR10992:SF943">
    <property type="entry name" value="METHYLESTERASE 10"/>
    <property type="match status" value="1"/>
</dbReference>
<reference evidence="2 3" key="1">
    <citation type="submission" date="2023-10" db="EMBL/GenBank/DDBJ databases">
        <title>Chromosome-scale genome assembly provides insights into flower coloration mechanisms of Canna indica.</title>
        <authorList>
            <person name="Li C."/>
        </authorList>
    </citation>
    <scope>NUCLEOTIDE SEQUENCE [LARGE SCALE GENOMIC DNA]</scope>
    <source>
        <tissue evidence="2">Flower</tissue>
    </source>
</reference>
<dbReference type="InterPro" id="IPR029058">
    <property type="entry name" value="AB_hydrolase_fold"/>
</dbReference>
<dbReference type="Pfam" id="PF12697">
    <property type="entry name" value="Abhydrolase_6"/>
    <property type="match status" value="1"/>
</dbReference>
<gene>
    <name evidence="2" type="ORF">Cni_G15475</name>
</gene>
<dbReference type="GO" id="GO:0080032">
    <property type="term" value="F:methyl jasmonate esterase activity"/>
    <property type="evidence" value="ECO:0007669"/>
    <property type="project" value="TreeGrafter"/>
</dbReference>
<dbReference type="GO" id="GO:0009694">
    <property type="term" value="P:jasmonic acid metabolic process"/>
    <property type="evidence" value="ECO:0007669"/>
    <property type="project" value="TreeGrafter"/>
</dbReference>
<dbReference type="SUPFAM" id="SSF53474">
    <property type="entry name" value="alpha/beta-Hydrolases"/>
    <property type="match status" value="1"/>
</dbReference>
<feature type="domain" description="AB hydrolase-1" evidence="1">
    <location>
        <begin position="5"/>
        <end position="245"/>
    </location>
</feature>
<name>A0AAQ3QBL4_9LILI</name>
<dbReference type="GO" id="GO:0080031">
    <property type="term" value="F:methyl salicylate esterase activity"/>
    <property type="evidence" value="ECO:0007669"/>
    <property type="project" value="TreeGrafter"/>
</dbReference>
<organism evidence="2 3">
    <name type="scientific">Canna indica</name>
    <name type="common">Indian-shot</name>
    <dbReference type="NCBI Taxonomy" id="4628"/>
    <lineage>
        <taxon>Eukaryota</taxon>
        <taxon>Viridiplantae</taxon>
        <taxon>Streptophyta</taxon>
        <taxon>Embryophyta</taxon>
        <taxon>Tracheophyta</taxon>
        <taxon>Spermatophyta</taxon>
        <taxon>Magnoliopsida</taxon>
        <taxon>Liliopsida</taxon>
        <taxon>Zingiberales</taxon>
        <taxon>Cannaceae</taxon>
        <taxon>Canna</taxon>
    </lineage>
</organism>
<dbReference type="Gene3D" id="3.40.50.1820">
    <property type="entry name" value="alpha/beta hydrolase"/>
    <property type="match status" value="1"/>
</dbReference>
<dbReference type="EMBL" id="CP136894">
    <property type="protein sequence ID" value="WOL06741.1"/>
    <property type="molecule type" value="Genomic_DNA"/>
</dbReference>
<proteinExistence type="predicted"/>
<dbReference type="InterPro" id="IPR045889">
    <property type="entry name" value="MES/HNL"/>
</dbReference>
<dbReference type="InterPro" id="IPR000073">
    <property type="entry name" value="AB_hydrolase_1"/>
</dbReference>
<dbReference type="GO" id="GO:0009696">
    <property type="term" value="P:salicylic acid metabolic process"/>
    <property type="evidence" value="ECO:0007669"/>
    <property type="project" value="TreeGrafter"/>
</dbReference>
<dbReference type="GO" id="GO:0080030">
    <property type="term" value="F:methyl indole-3-acetate esterase activity"/>
    <property type="evidence" value="ECO:0007669"/>
    <property type="project" value="TreeGrafter"/>
</dbReference>
<accession>A0AAQ3QBL4</accession>
<dbReference type="PANTHER" id="PTHR10992">
    <property type="entry name" value="METHYLESTERASE FAMILY MEMBER"/>
    <property type="match status" value="1"/>
</dbReference>
<dbReference type="Proteomes" id="UP001327560">
    <property type="component" value="Chromosome 5"/>
</dbReference>
<dbReference type="FunFam" id="3.40.50.1820:FF:000051">
    <property type="entry name" value="(S)-hydroxynitrile lyase"/>
    <property type="match status" value="1"/>
</dbReference>
<protein>
    <recommendedName>
        <fullName evidence="1">AB hydrolase-1 domain-containing protein</fullName>
    </recommendedName>
</protein>
<evidence type="ECO:0000313" key="2">
    <source>
        <dbReference type="EMBL" id="WOL06741.1"/>
    </source>
</evidence>
<sequence length="254" mass="28400">MQHFILVHGTGHGAWCWYKLAPLLREAGHRVTALDLAASGVDPRQLDELESFADYNAPLMELMASLPKRERVVLVGHSFGGVSLALAMERFPEKISAAVFVTALMPSPTTSVTQIAEKFFEGHPLEAYLDSEVEITDDLRSFSITFGYKYLATKLYQLSPPEDLALGAALMRPGSFFFGDLQKRMVVTQEKYGSARRVFVVCKEDAAMAKDFQRWMIKRSPEAVRVKEIDGADHMVMLSKPRELCKVLVEIARG</sequence>
<evidence type="ECO:0000313" key="3">
    <source>
        <dbReference type="Proteomes" id="UP001327560"/>
    </source>
</evidence>
<evidence type="ECO:0000259" key="1">
    <source>
        <dbReference type="Pfam" id="PF12697"/>
    </source>
</evidence>
<keyword evidence="3" id="KW-1185">Reference proteome</keyword>